<feature type="signal peptide" evidence="2">
    <location>
        <begin position="1"/>
        <end position="26"/>
    </location>
</feature>
<accession>A0A921EPA8</accession>
<feature type="chain" id="PRO_5037738435" description="DUF3298 domain-containing protein" evidence="2">
    <location>
        <begin position="27"/>
        <end position="348"/>
    </location>
</feature>
<evidence type="ECO:0000256" key="2">
    <source>
        <dbReference type="SAM" id="SignalP"/>
    </source>
</evidence>
<protein>
    <recommendedName>
        <fullName evidence="5">DUF3298 domain-containing protein</fullName>
    </recommendedName>
</protein>
<sequence>MSAKNIKNLILTTTIATLAVGLSACAPGAMQPDMPAASTPSTSTASTPTGASPSPTDTETSTSASPTATEEPTGTEPEVAIHPAPDGLPGAAACYNDEGTPAGEAELGPDIEPGAVQAFFCGDAPTGYGTVGPLEPVVGEHVEQLIAEYNALPELTNNDAQAAANYSRLVFIYPDGDKRIIGFDEQDDTAVSGGPTKKQGSRDYWLSVRNHWVDQRQEIGDDVPVNAVEVVATCPAPEYHLMPHPIVDVDAGWACQGGSEEFKTQVLEPEFIGRIVDVLEEQSQPAADDNRNTEGPTISLMVPWGESLVLNKLEGEDAYLWRGDQSMMVFAPEGELAAEMGEAILATP</sequence>
<comment type="caution">
    <text evidence="3">The sequence shown here is derived from an EMBL/GenBank/DDBJ whole genome shotgun (WGS) entry which is preliminary data.</text>
</comment>
<reference evidence="3" key="1">
    <citation type="journal article" date="2021" name="PeerJ">
        <title>Extensive microbial diversity within the chicken gut microbiome revealed by metagenomics and culture.</title>
        <authorList>
            <person name="Gilroy R."/>
            <person name="Ravi A."/>
            <person name="Getino M."/>
            <person name="Pursley I."/>
            <person name="Horton D.L."/>
            <person name="Alikhan N.F."/>
            <person name="Baker D."/>
            <person name="Gharbi K."/>
            <person name="Hall N."/>
            <person name="Watson M."/>
            <person name="Adriaenssens E.M."/>
            <person name="Foster-Nyarko E."/>
            <person name="Jarju S."/>
            <person name="Secka A."/>
            <person name="Antonio M."/>
            <person name="Oren A."/>
            <person name="Chaudhuri R.R."/>
            <person name="La Ragione R."/>
            <person name="Hildebrand F."/>
            <person name="Pallen M.J."/>
        </authorList>
    </citation>
    <scope>NUCLEOTIDE SEQUENCE</scope>
    <source>
        <strain evidence="3">ChiGjej3B3-7470</strain>
    </source>
</reference>
<evidence type="ECO:0000313" key="3">
    <source>
        <dbReference type="EMBL" id="HJE51195.1"/>
    </source>
</evidence>
<reference evidence="3" key="2">
    <citation type="submission" date="2021-09" db="EMBL/GenBank/DDBJ databases">
        <authorList>
            <person name="Gilroy R."/>
        </authorList>
    </citation>
    <scope>NUCLEOTIDE SEQUENCE</scope>
    <source>
        <strain evidence="3">ChiGjej3B3-7470</strain>
    </source>
</reference>
<gene>
    <name evidence="3" type="ORF">K8V15_04345</name>
</gene>
<dbReference type="PROSITE" id="PS51257">
    <property type="entry name" value="PROKAR_LIPOPROTEIN"/>
    <property type="match status" value="1"/>
</dbReference>
<dbReference type="EMBL" id="DYZF01000104">
    <property type="protein sequence ID" value="HJE51195.1"/>
    <property type="molecule type" value="Genomic_DNA"/>
</dbReference>
<name>A0A921EPA8_9ACTN</name>
<organism evidence="3 4">
    <name type="scientific">Tessaracoccus flavescens</name>
    <dbReference type="NCBI Taxonomy" id="399497"/>
    <lineage>
        <taxon>Bacteria</taxon>
        <taxon>Bacillati</taxon>
        <taxon>Actinomycetota</taxon>
        <taxon>Actinomycetes</taxon>
        <taxon>Propionibacteriales</taxon>
        <taxon>Propionibacteriaceae</taxon>
        <taxon>Tessaracoccus</taxon>
    </lineage>
</organism>
<evidence type="ECO:0000256" key="1">
    <source>
        <dbReference type="SAM" id="MobiDB-lite"/>
    </source>
</evidence>
<evidence type="ECO:0000313" key="4">
    <source>
        <dbReference type="Proteomes" id="UP000712713"/>
    </source>
</evidence>
<dbReference type="Proteomes" id="UP000712713">
    <property type="component" value="Unassembled WGS sequence"/>
</dbReference>
<dbReference type="AlphaFoldDB" id="A0A921EPA8"/>
<evidence type="ECO:0008006" key="5">
    <source>
        <dbReference type="Google" id="ProtNLM"/>
    </source>
</evidence>
<feature type="region of interest" description="Disordered" evidence="1">
    <location>
        <begin position="31"/>
        <end position="110"/>
    </location>
</feature>
<feature type="compositionally biased region" description="Low complexity" evidence="1">
    <location>
        <begin position="35"/>
        <end position="78"/>
    </location>
</feature>
<proteinExistence type="predicted"/>
<keyword evidence="2" id="KW-0732">Signal</keyword>